<evidence type="ECO:0000313" key="4">
    <source>
        <dbReference type="Proteomes" id="UP001597203"/>
    </source>
</evidence>
<evidence type="ECO:0000256" key="2">
    <source>
        <dbReference type="SAM" id="SignalP"/>
    </source>
</evidence>
<sequence length="256" mass="26288">MLTKAVLPALLALTAAVPAHAQIADIEPPQAPPEAPAPAEAPAPETAPAARELTKAEIAAFNKAVDAFNAGQEAQKAGDNQGAVAKYDAALPAIRTAVEADPASIDNAGFLANALYSAASAYAALGQMDKVAPLYEESLPHWRTVVEAKPEDATVRNILAGTLVQVGNGKLAIQDRGGADPYYAEALKLARKSVEEAPQDTISRNLLLSALIGAGQTSTEEGMLEEALTMGKAMIADGTIDAANRPTVEAMVAANG</sequence>
<evidence type="ECO:0000256" key="1">
    <source>
        <dbReference type="SAM" id="MobiDB-lite"/>
    </source>
</evidence>
<protein>
    <recommendedName>
        <fullName evidence="5">Tetratricopeptide repeat protein</fullName>
    </recommendedName>
</protein>
<dbReference type="EMBL" id="JBHTLS010000134">
    <property type="protein sequence ID" value="MFD1106851.1"/>
    <property type="molecule type" value="Genomic_DNA"/>
</dbReference>
<dbReference type="RefSeq" id="WP_380914373.1">
    <property type="nucleotide sequence ID" value="NZ_JBHTLS010000134.1"/>
</dbReference>
<dbReference type="InterPro" id="IPR011990">
    <property type="entry name" value="TPR-like_helical_dom_sf"/>
</dbReference>
<reference evidence="4" key="1">
    <citation type="journal article" date="2019" name="Int. J. Syst. Evol. Microbiol.">
        <title>The Global Catalogue of Microorganisms (GCM) 10K type strain sequencing project: providing services to taxonomists for standard genome sequencing and annotation.</title>
        <authorList>
            <consortium name="The Broad Institute Genomics Platform"/>
            <consortium name="The Broad Institute Genome Sequencing Center for Infectious Disease"/>
            <person name="Wu L."/>
            <person name="Ma J."/>
        </authorList>
    </citation>
    <scope>NUCLEOTIDE SEQUENCE [LARGE SCALE GENOMIC DNA]</scope>
    <source>
        <strain evidence="4">CCUG 54329</strain>
    </source>
</reference>
<feature type="signal peptide" evidence="2">
    <location>
        <begin position="1"/>
        <end position="21"/>
    </location>
</feature>
<feature type="region of interest" description="Disordered" evidence="1">
    <location>
        <begin position="27"/>
        <end position="50"/>
    </location>
</feature>
<proteinExistence type="predicted"/>
<gene>
    <name evidence="3" type="ORF">ACFQ24_18460</name>
</gene>
<keyword evidence="4" id="KW-1185">Reference proteome</keyword>
<evidence type="ECO:0008006" key="5">
    <source>
        <dbReference type="Google" id="ProtNLM"/>
    </source>
</evidence>
<dbReference type="Proteomes" id="UP001597203">
    <property type="component" value="Unassembled WGS sequence"/>
</dbReference>
<feature type="chain" id="PRO_5046833143" description="Tetratricopeptide repeat protein" evidence="2">
    <location>
        <begin position="22"/>
        <end position="256"/>
    </location>
</feature>
<accession>A0ABW3P2R4</accession>
<organism evidence="3 4">
    <name type="scientific">Sphingobium olei</name>
    <dbReference type="NCBI Taxonomy" id="420955"/>
    <lineage>
        <taxon>Bacteria</taxon>
        <taxon>Pseudomonadati</taxon>
        <taxon>Pseudomonadota</taxon>
        <taxon>Alphaproteobacteria</taxon>
        <taxon>Sphingomonadales</taxon>
        <taxon>Sphingomonadaceae</taxon>
        <taxon>Sphingobium</taxon>
    </lineage>
</organism>
<comment type="caution">
    <text evidence="3">The sequence shown here is derived from an EMBL/GenBank/DDBJ whole genome shotgun (WGS) entry which is preliminary data.</text>
</comment>
<evidence type="ECO:0000313" key="3">
    <source>
        <dbReference type="EMBL" id="MFD1106851.1"/>
    </source>
</evidence>
<feature type="compositionally biased region" description="Pro residues" evidence="1">
    <location>
        <begin position="29"/>
        <end position="41"/>
    </location>
</feature>
<dbReference type="Gene3D" id="1.25.40.10">
    <property type="entry name" value="Tetratricopeptide repeat domain"/>
    <property type="match status" value="1"/>
</dbReference>
<keyword evidence="2" id="KW-0732">Signal</keyword>
<dbReference type="SUPFAM" id="SSF48452">
    <property type="entry name" value="TPR-like"/>
    <property type="match status" value="1"/>
</dbReference>
<name>A0ABW3P2R4_9SPHN</name>